<feature type="compositionally biased region" description="Pro residues" evidence="1">
    <location>
        <begin position="46"/>
        <end position="55"/>
    </location>
</feature>
<gene>
    <name evidence="2" type="ORF">G3I53_08515</name>
</gene>
<comment type="caution">
    <text evidence="2">The sequence shown here is derived from an EMBL/GenBank/DDBJ whole genome shotgun (WGS) entry which is preliminary data.</text>
</comment>
<name>A0A6G3QRG4_9ACTN</name>
<proteinExistence type="predicted"/>
<reference evidence="2" key="1">
    <citation type="submission" date="2020-01" db="EMBL/GenBank/DDBJ databases">
        <title>Insect and environment-associated Actinomycetes.</title>
        <authorList>
            <person name="Currrie C."/>
            <person name="Chevrette M."/>
            <person name="Carlson C."/>
            <person name="Stubbendieck R."/>
            <person name="Wendt-Pienkowski E."/>
        </authorList>
    </citation>
    <scope>NUCLEOTIDE SEQUENCE</scope>
    <source>
        <strain evidence="2">SID14436</strain>
    </source>
</reference>
<organism evidence="2">
    <name type="scientific">Streptomyces sp. SID14436</name>
    <dbReference type="NCBI Taxonomy" id="2706070"/>
    <lineage>
        <taxon>Bacteria</taxon>
        <taxon>Bacillati</taxon>
        <taxon>Actinomycetota</taxon>
        <taxon>Actinomycetes</taxon>
        <taxon>Kitasatosporales</taxon>
        <taxon>Streptomycetaceae</taxon>
        <taxon>Streptomyces</taxon>
    </lineage>
</organism>
<dbReference type="AlphaFoldDB" id="A0A6G3QRG4"/>
<evidence type="ECO:0000256" key="1">
    <source>
        <dbReference type="SAM" id="MobiDB-lite"/>
    </source>
</evidence>
<sequence length="68" mass="7261">MCPRSEDFHRTVTLLGDLALYAHTYGADLDFVNEVGPCLAVSLPEPPPGIFPPGYDPTDGPQYPGGQS</sequence>
<protein>
    <submittedName>
        <fullName evidence="2">Uncharacterized protein</fullName>
    </submittedName>
</protein>
<dbReference type="EMBL" id="JAAGMD010000234">
    <property type="protein sequence ID" value="NEA86083.1"/>
    <property type="molecule type" value="Genomic_DNA"/>
</dbReference>
<evidence type="ECO:0000313" key="2">
    <source>
        <dbReference type="EMBL" id="NEA86083.1"/>
    </source>
</evidence>
<feature type="region of interest" description="Disordered" evidence="1">
    <location>
        <begin position="46"/>
        <end position="68"/>
    </location>
</feature>
<dbReference type="RefSeq" id="WP_164338771.1">
    <property type="nucleotide sequence ID" value="NZ_JAAGMD010000234.1"/>
</dbReference>
<accession>A0A6G3QRG4</accession>